<feature type="region of interest" description="Disordered" evidence="1">
    <location>
        <begin position="850"/>
        <end position="870"/>
    </location>
</feature>
<feature type="domain" description="Virulence-associated protein E-like" evidence="2">
    <location>
        <begin position="550"/>
        <end position="758"/>
    </location>
</feature>
<accession>Q1DD05</accession>
<dbReference type="HOGENOM" id="CLU_360891_0_0_7"/>
<dbReference type="KEGG" id="mxa:MXAN_1209"/>
<dbReference type="InterPro" id="IPR007936">
    <property type="entry name" value="VapE-like_dom"/>
</dbReference>
<sequence length="870" mass="96311">MGERAPVPHDAGRLAATAEPFAESARMYQWRRAPPAAYARLTIPWATRKIRTHLPDAMHVPHTHPAPVALLAEPFAESAPIYPGMSHAPDTTRLRALRLKVAFYASAQDNIPQAAELSWPELSAKLITHRRSQCPTSPCVRGCPAKNGPAWSPVNIVERRRSENVRAVTVAVFDLDHLTAAQLACLDAVERHGLAFAVHSTHSNRPPEDYCLRLVMPLSRPVPPREWPSVREAAIRMLGLPADPATKDLARIYYLPDAPVGAEPYTASGDGAPLDVDALLAMSRAGLPTVAAPVPSPKPEEPADLYELRALLRRIRKPEHLAIVRRALAGEPLAAVGEQDTTLNTLMSCAAFVLPLSTPEAVVIELFRASFAATDWREGTEHLCEQAVLKLRRHRERRKARDASRLADNTAIWETLGSHAPESAASDGPGIEEDAPDPDAWMKELFLDITKDTRRQIRNCEANVAIVLSKSPEWRGVFRFNEVTKKLEVEGGPLGPSVDIETLDVLVANWIQLSKYGRLGLMPKAHVVAQQILAVAKRNSYDPVADYLGGLVWDGTPRLDGMLATYFGAQGDARYLQAVGAKFAISAVARALRPGCKVDTVMILEGPQGLRKSTAFSILGGRHFSDAPIDVTSRDSAMLASQFWFIELAELSTFRKSEDQALKAFITRTEDTYRPPYGRSNVQAPRRCVFVGTTNDDDYLRDPTGQRRFWPVKCSRIDTDALKRDRDQIWAEAVVRFHQGEDWWLSNEEAAGAEQQAALRMENVGDSRKEVILRWILEMPPEKRPSDVTLLHVGIEAFALHPAQVDHRISREIGAALKSLGFTRGQRRMGDGKRPLVYYVPDELRNAATEKRGERRAPFQVIAGSSAPHE</sequence>
<proteinExistence type="predicted"/>
<dbReference type="STRING" id="246197.MXAN_1209"/>
<evidence type="ECO:0000313" key="4">
    <source>
        <dbReference type="Proteomes" id="UP000002402"/>
    </source>
</evidence>
<dbReference type="EMBL" id="CP000113">
    <property type="protein sequence ID" value="ABF87832.1"/>
    <property type="molecule type" value="Genomic_DNA"/>
</dbReference>
<dbReference type="eggNOG" id="COG5545">
    <property type="taxonomic scope" value="Bacteria"/>
</dbReference>
<evidence type="ECO:0000259" key="2">
    <source>
        <dbReference type="Pfam" id="PF05272"/>
    </source>
</evidence>
<evidence type="ECO:0000313" key="3">
    <source>
        <dbReference type="EMBL" id="ABF87832.1"/>
    </source>
</evidence>
<protein>
    <submittedName>
        <fullName evidence="3">Virulence-associated protein E domain protein</fullName>
    </submittedName>
</protein>
<dbReference type="Pfam" id="PF05272">
    <property type="entry name" value="VapE-like_dom"/>
    <property type="match status" value="1"/>
</dbReference>
<dbReference type="EnsemblBacteria" id="ABF87832">
    <property type="protein sequence ID" value="ABF87832"/>
    <property type="gene ID" value="MXAN_1209"/>
</dbReference>
<organism evidence="3 4">
    <name type="scientific">Myxococcus xanthus (strain DK1622)</name>
    <dbReference type="NCBI Taxonomy" id="246197"/>
    <lineage>
        <taxon>Bacteria</taxon>
        <taxon>Pseudomonadati</taxon>
        <taxon>Myxococcota</taxon>
        <taxon>Myxococcia</taxon>
        <taxon>Myxococcales</taxon>
        <taxon>Cystobacterineae</taxon>
        <taxon>Myxococcaceae</taxon>
        <taxon>Myxococcus</taxon>
    </lineage>
</organism>
<name>Q1DD05_MYXXD</name>
<dbReference type="AlphaFoldDB" id="Q1DD05"/>
<evidence type="ECO:0000256" key="1">
    <source>
        <dbReference type="SAM" id="MobiDB-lite"/>
    </source>
</evidence>
<dbReference type="PANTHER" id="PTHR34985:SF1">
    <property type="entry name" value="SLR0554 PROTEIN"/>
    <property type="match status" value="1"/>
</dbReference>
<dbReference type="Proteomes" id="UP000002402">
    <property type="component" value="Chromosome"/>
</dbReference>
<gene>
    <name evidence="3" type="ordered locus">MXAN_1209</name>
</gene>
<dbReference type="PANTHER" id="PTHR34985">
    <property type="entry name" value="SLR0554 PROTEIN"/>
    <property type="match status" value="1"/>
</dbReference>
<reference evidence="3 4" key="1">
    <citation type="journal article" date="2006" name="Proc. Natl. Acad. Sci. U.S.A.">
        <title>Evolution of sensory complexity recorded in a myxobacterial genome.</title>
        <authorList>
            <person name="Goldman B.S."/>
            <person name="Nierman W.C."/>
            <person name="Kaiser D."/>
            <person name="Slater S.C."/>
            <person name="Durkin A.S."/>
            <person name="Eisen J.A."/>
            <person name="Ronning C.M."/>
            <person name="Barbazuk W.B."/>
            <person name="Blanchard M."/>
            <person name="Field C."/>
            <person name="Halling C."/>
            <person name="Hinkle G."/>
            <person name="Iartchuk O."/>
            <person name="Kim H.S."/>
            <person name="Mackenzie C."/>
            <person name="Madupu R."/>
            <person name="Miller N."/>
            <person name="Shvartsbeyn A."/>
            <person name="Sullivan S.A."/>
            <person name="Vaudin M."/>
            <person name="Wiegand R."/>
            <person name="Kaplan H.B."/>
        </authorList>
    </citation>
    <scope>NUCLEOTIDE SEQUENCE [LARGE SCALE GENOMIC DNA]</scope>
    <source>
        <strain evidence="4">DK1622</strain>
    </source>
</reference>
<keyword evidence="4" id="KW-1185">Reference proteome</keyword>